<evidence type="ECO:0000313" key="5">
    <source>
        <dbReference type="EMBL" id="KRO47439.1"/>
    </source>
</evidence>
<dbReference type="PANTHER" id="PTHR42781:SF4">
    <property type="entry name" value="SPERMIDINE_PUTRESCINE IMPORT ATP-BINDING PROTEIN POTA"/>
    <property type="match status" value="1"/>
</dbReference>
<evidence type="ECO:0000259" key="4">
    <source>
        <dbReference type="PROSITE" id="PS50893"/>
    </source>
</evidence>
<evidence type="ECO:0000256" key="2">
    <source>
        <dbReference type="ARBA" id="ARBA00022741"/>
    </source>
</evidence>
<organism evidence="5 6">
    <name type="scientific">Acidimicrobiia bacterium BACL6 MAG-120924-bin43</name>
    <dbReference type="NCBI Taxonomy" id="1655583"/>
    <lineage>
        <taxon>Bacteria</taxon>
        <taxon>Bacillati</taxon>
        <taxon>Actinomycetota</taxon>
        <taxon>Acidimicrobiia</taxon>
        <taxon>acIV cluster</taxon>
    </lineage>
</organism>
<evidence type="ECO:0000256" key="3">
    <source>
        <dbReference type="ARBA" id="ARBA00022840"/>
    </source>
</evidence>
<dbReference type="InterPro" id="IPR003439">
    <property type="entry name" value="ABC_transporter-like_ATP-bd"/>
</dbReference>
<dbReference type="Gene3D" id="3.40.50.300">
    <property type="entry name" value="P-loop containing nucleotide triphosphate hydrolases"/>
    <property type="match status" value="1"/>
</dbReference>
<evidence type="ECO:0000256" key="1">
    <source>
        <dbReference type="ARBA" id="ARBA00022448"/>
    </source>
</evidence>
<dbReference type="SUPFAM" id="SSF50331">
    <property type="entry name" value="MOP-like"/>
    <property type="match status" value="1"/>
</dbReference>
<dbReference type="Pfam" id="PF00005">
    <property type="entry name" value="ABC_tran"/>
    <property type="match status" value="1"/>
</dbReference>
<dbReference type="Pfam" id="PF08402">
    <property type="entry name" value="TOBE_2"/>
    <property type="match status" value="1"/>
</dbReference>
<dbReference type="EMBL" id="LIBJ01000159">
    <property type="protein sequence ID" value="KRO47439.1"/>
    <property type="molecule type" value="Genomic_DNA"/>
</dbReference>
<dbReference type="SMART" id="SM00382">
    <property type="entry name" value="AAA"/>
    <property type="match status" value="1"/>
</dbReference>
<keyword evidence="2" id="KW-0547">Nucleotide-binding</keyword>
<dbReference type="SUPFAM" id="SSF52540">
    <property type="entry name" value="P-loop containing nucleoside triphosphate hydrolases"/>
    <property type="match status" value="1"/>
</dbReference>
<sequence length="353" mass="38005">MTPQVLDGSVTLRGLNKSYGDRVVVNNVSLDIHAGEFFSLLGPSGCGKTTTLRMIGGFEIPDSGQVFIDDRDVTDDEPEARPLNTVFQNYALFPHLNVYDNVAFGLRFEKVGSVSAQPEKERVMQALDLVALGSFSGRRVHQLSGGEQQRVALARALVLEPSVLLLDEPLGALDAQLRARLQIELATLQRQIGITFIYVTHDQHEAFTMSDRIGVMRDGSLIQVGSPREIYEMPASINVARFIGAANLVPGTVVERGVVVVAGERFSAPDHSPLGDGTVLIRPERIRVGTGAHAARIEHVTFAGSTLRVALSIGGVTLVAEVPNDETSIGLRDGDQTTIDVLPDAVRVLPAAQ</sequence>
<dbReference type="PANTHER" id="PTHR42781">
    <property type="entry name" value="SPERMIDINE/PUTRESCINE IMPORT ATP-BINDING PROTEIN POTA"/>
    <property type="match status" value="1"/>
</dbReference>
<protein>
    <recommendedName>
        <fullName evidence="4">ABC transporter domain-containing protein</fullName>
    </recommendedName>
</protein>
<dbReference type="GO" id="GO:0043190">
    <property type="term" value="C:ATP-binding cassette (ABC) transporter complex"/>
    <property type="evidence" value="ECO:0007669"/>
    <property type="project" value="InterPro"/>
</dbReference>
<gene>
    <name evidence="5" type="ORF">ABR75_04500</name>
</gene>
<dbReference type="GO" id="GO:0016887">
    <property type="term" value="F:ATP hydrolysis activity"/>
    <property type="evidence" value="ECO:0007669"/>
    <property type="project" value="InterPro"/>
</dbReference>
<keyword evidence="1" id="KW-0813">Transport</keyword>
<reference evidence="5 6" key="1">
    <citation type="submission" date="2015-10" db="EMBL/GenBank/DDBJ databases">
        <title>Metagenome-Assembled Genomes uncover a global brackish microbiome.</title>
        <authorList>
            <person name="Hugerth L.W."/>
            <person name="Larsson J."/>
            <person name="Alneberg J."/>
            <person name="Lindh M.V."/>
            <person name="Legrand C."/>
            <person name="Pinhassi J."/>
            <person name="Andersson A.F."/>
        </authorList>
    </citation>
    <scope>NUCLEOTIDE SEQUENCE [LARGE SCALE GENOMIC DNA]</scope>
    <source>
        <strain evidence="5">BACL6 MAG-120924-bin43</strain>
    </source>
</reference>
<dbReference type="Proteomes" id="UP000051017">
    <property type="component" value="Unassembled WGS sequence"/>
</dbReference>
<accession>A0A0R2QAQ4</accession>
<dbReference type="InterPro" id="IPR008995">
    <property type="entry name" value="Mo/tungstate-bd_C_term_dom"/>
</dbReference>
<comment type="caution">
    <text evidence="5">The sequence shown here is derived from an EMBL/GenBank/DDBJ whole genome shotgun (WGS) entry which is preliminary data.</text>
</comment>
<dbReference type="FunFam" id="3.40.50.300:FF:000133">
    <property type="entry name" value="Spermidine/putrescine import ATP-binding protein PotA"/>
    <property type="match status" value="1"/>
</dbReference>
<feature type="domain" description="ABC transporter" evidence="4">
    <location>
        <begin position="10"/>
        <end position="243"/>
    </location>
</feature>
<dbReference type="InterPro" id="IPR027417">
    <property type="entry name" value="P-loop_NTPase"/>
</dbReference>
<dbReference type="InterPro" id="IPR017871">
    <property type="entry name" value="ABC_transporter-like_CS"/>
</dbReference>
<dbReference type="PROSITE" id="PS50893">
    <property type="entry name" value="ABC_TRANSPORTER_2"/>
    <property type="match status" value="1"/>
</dbReference>
<evidence type="ECO:0000313" key="6">
    <source>
        <dbReference type="Proteomes" id="UP000051017"/>
    </source>
</evidence>
<dbReference type="InterPro" id="IPR050093">
    <property type="entry name" value="ABC_SmlMolc_Importer"/>
</dbReference>
<dbReference type="InterPro" id="IPR013611">
    <property type="entry name" value="Transp-assoc_OB_typ2"/>
</dbReference>
<dbReference type="Gene3D" id="2.40.50.100">
    <property type="match status" value="1"/>
</dbReference>
<dbReference type="AlphaFoldDB" id="A0A0R2QAQ4"/>
<dbReference type="GO" id="GO:0022857">
    <property type="term" value="F:transmembrane transporter activity"/>
    <property type="evidence" value="ECO:0007669"/>
    <property type="project" value="InterPro"/>
</dbReference>
<dbReference type="GO" id="GO:0005524">
    <property type="term" value="F:ATP binding"/>
    <property type="evidence" value="ECO:0007669"/>
    <property type="project" value="UniProtKB-KW"/>
</dbReference>
<dbReference type="PROSITE" id="PS00211">
    <property type="entry name" value="ABC_TRANSPORTER_1"/>
    <property type="match status" value="1"/>
</dbReference>
<dbReference type="InterPro" id="IPR003593">
    <property type="entry name" value="AAA+_ATPase"/>
</dbReference>
<proteinExistence type="predicted"/>
<name>A0A0R2QAQ4_9ACTN</name>
<keyword evidence="3" id="KW-0067">ATP-binding</keyword>